<keyword evidence="6" id="KW-0511">Multifunctional enzyme</keyword>
<sequence length="781" mass="82608">MIVSSFRSRRGRNQPPQYPSIAGWKELDDPGPRPRPPRPPTYIRPHRTRGQRIRHLVLWLFTIVIAIPTLLIALVYWSAEIPAAGTVPINQTATITASDGSTVLAKVVPPEGNRTPVPLSDVPEHVREAVLSAEDRNFYSNPGFSASGLLRAVRDNVLGRANAGGGSTITQQYVKNAFLGSERTVSRKMHELIISSKMAKEWSKDDILGAYLNTIYFGRGAYGIAAAAQAYFGKPVSELTVAEGAVLAALIRSPSALDPQTRLPQLLQRWNYVLNGMVEMDTIAPGERDAIVFPPTIPPPAPEDVDTTRGPEGHIKTQVLRELADAGISDEELNTGALQITTTIDAQAQQAATAAATGALDGQPPELRTAVTSIDPRSGAVRAYYGGADGIGFDFAQAPVQTGSAFKTFAVLAALQQGIPLSRAFDSTPVDVNGVLVRNVEDESCGTCSLNEAFKRSLNTSFYRLTLAMNNGPQAIADAAHQAGIPQDIPGVPGQSLTEMGAPPMPSIVLGTYLVRPFDMASAYATIAGAGRYHQPYFVQRVVRGDGRVLLDRGGDPGQRTGAQPPPSEQRIPQTIAAQTATAMLPIAAYSNGHALSGRPSAAKTGTTQLGDTGQNKDAWMVGFTPSLSTAVWVGTESNLPIVTAGGGRIYGSGLPSDIWKQTMDGALTDTPAEQIGAPAPNPAPVVPAAPQQPSHNPYDILNPPSPQQPEPQQQSSRQPFIVIPPAAEPYAPEPEYEPEPQAPATPPAEAPAPAPAPPVAPPPPAPRVVEILPGVTIPVP</sequence>
<evidence type="ECO:0000256" key="9">
    <source>
        <dbReference type="SAM" id="MobiDB-lite"/>
    </source>
</evidence>
<dbReference type="Gene3D" id="1.10.3810.10">
    <property type="entry name" value="Biosynthetic peptidoglycan transglycosylase-like"/>
    <property type="match status" value="1"/>
</dbReference>
<protein>
    <submittedName>
        <fullName evidence="13">Transglycosylase domain-containing protein</fullName>
        <ecNumber evidence="13">2.4.-.-</ecNumber>
    </submittedName>
</protein>
<dbReference type="PANTHER" id="PTHR32282">
    <property type="entry name" value="BINDING PROTEIN TRANSPEPTIDASE, PUTATIVE-RELATED"/>
    <property type="match status" value="1"/>
</dbReference>
<comment type="catalytic activity">
    <reaction evidence="7">
        <text>Preferential cleavage: (Ac)2-L-Lys-D-Ala-|-D-Ala. Also transpeptidation of peptidyl-alanyl moieties that are N-acyl substituents of D-alanine.</text>
        <dbReference type="EC" id="3.4.16.4"/>
    </reaction>
</comment>
<evidence type="ECO:0000313" key="14">
    <source>
        <dbReference type="Proteomes" id="UP001550628"/>
    </source>
</evidence>
<dbReference type="GO" id="GO:0016757">
    <property type="term" value="F:glycosyltransferase activity"/>
    <property type="evidence" value="ECO:0007669"/>
    <property type="project" value="UniProtKB-KW"/>
</dbReference>
<gene>
    <name evidence="13" type="ORF">ABZ510_32610</name>
</gene>
<evidence type="ECO:0000256" key="3">
    <source>
        <dbReference type="ARBA" id="ARBA00022676"/>
    </source>
</evidence>
<feature type="region of interest" description="Disordered" evidence="9">
    <location>
        <begin position="551"/>
        <end position="571"/>
    </location>
</feature>
<dbReference type="EC" id="2.4.-.-" evidence="13"/>
<feature type="compositionally biased region" description="Polar residues" evidence="9">
    <location>
        <begin position="604"/>
        <end position="616"/>
    </location>
</feature>
<keyword evidence="14" id="KW-1185">Reference proteome</keyword>
<dbReference type="Pfam" id="PF00912">
    <property type="entry name" value="Transgly"/>
    <property type="match status" value="1"/>
</dbReference>
<evidence type="ECO:0000256" key="4">
    <source>
        <dbReference type="ARBA" id="ARBA00022679"/>
    </source>
</evidence>
<dbReference type="SUPFAM" id="SSF53955">
    <property type="entry name" value="Lysozyme-like"/>
    <property type="match status" value="1"/>
</dbReference>
<evidence type="ECO:0000256" key="5">
    <source>
        <dbReference type="ARBA" id="ARBA00022801"/>
    </source>
</evidence>
<dbReference type="InterPro" id="IPR036950">
    <property type="entry name" value="PBP_transglycosylase"/>
</dbReference>
<name>A0ABV2X099_9NOCA</name>
<evidence type="ECO:0000256" key="1">
    <source>
        <dbReference type="ARBA" id="ARBA00022645"/>
    </source>
</evidence>
<dbReference type="InterPro" id="IPR001264">
    <property type="entry name" value="Glyco_trans_51"/>
</dbReference>
<keyword evidence="2" id="KW-0645">Protease</keyword>
<feature type="domain" description="Penicillin-binding protein transpeptidase" evidence="11">
    <location>
        <begin position="371"/>
        <end position="634"/>
    </location>
</feature>
<feature type="region of interest" description="Disordered" evidence="9">
    <location>
        <begin position="671"/>
        <end position="769"/>
    </location>
</feature>
<dbReference type="Pfam" id="PF00905">
    <property type="entry name" value="Transpeptidase"/>
    <property type="match status" value="1"/>
</dbReference>
<feature type="transmembrane region" description="Helical" evidence="10">
    <location>
        <begin position="56"/>
        <end position="77"/>
    </location>
</feature>
<proteinExistence type="predicted"/>
<feature type="compositionally biased region" description="Pro residues" evidence="9">
    <location>
        <begin position="741"/>
        <end position="767"/>
    </location>
</feature>
<keyword evidence="10" id="KW-1133">Transmembrane helix</keyword>
<dbReference type="InterPro" id="IPR050396">
    <property type="entry name" value="Glycosyltr_51/Transpeptidase"/>
</dbReference>
<keyword evidence="1" id="KW-0121">Carboxypeptidase</keyword>
<organism evidence="13 14">
    <name type="scientific">Nocardia rhamnosiphila</name>
    <dbReference type="NCBI Taxonomy" id="426716"/>
    <lineage>
        <taxon>Bacteria</taxon>
        <taxon>Bacillati</taxon>
        <taxon>Actinomycetota</taxon>
        <taxon>Actinomycetes</taxon>
        <taxon>Mycobacteriales</taxon>
        <taxon>Nocardiaceae</taxon>
        <taxon>Nocardia</taxon>
    </lineage>
</organism>
<feature type="compositionally biased region" description="Low complexity" evidence="9">
    <location>
        <begin position="711"/>
        <end position="731"/>
    </location>
</feature>
<evidence type="ECO:0000256" key="6">
    <source>
        <dbReference type="ARBA" id="ARBA00023268"/>
    </source>
</evidence>
<feature type="region of interest" description="Disordered" evidence="9">
    <location>
        <begin position="597"/>
        <end position="616"/>
    </location>
</feature>
<dbReference type="InterPro" id="IPR023346">
    <property type="entry name" value="Lysozyme-like_dom_sf"/>
</dbReference>
<feature type="compositionally biased region" description="Pro residues" evidence="9">
    <location>
        <begin position="33"/>
        <end position="42"/>
    </location>
</feature>
<dbReference type="EMBL" id="JBEYBF010000040">
    <property type="protein sequence ID" value="MEU1956579.1"/>
    <property type="molecule type" value="Genomic_DNA"/>
</dbReference>
<evidence type="ECO:0000313" key="13">
    <source>
        <dbReference type="EMBL" id="MEU1956579.1"/>
    </source>
</evidence>
<evidence type="ECO:0000256" key="10">
    <source>
        <dbReference type="SAM" id="Phobius"/>
    </source>
</evidence>
<keyword evidence="3 13" id="KW-0328">Glycosyltransferase</keyword>
<dbReference type="PANTHER" id="PTHR32282:SF34">
    <property type="entry name" value="PENICILLIN-BINDING PROTEIN 1A"/>
    <property type="match status" value="1"/>
</dbReference>
<dbReference type="Gene3D" id="3.40.710.10">
    <property type="entry name" value="DD-peptidase/beta-lactamase superfamily"/>
    <property type="match status" value="1"/>
</dbReference>
<dbReference type="InterPro" id="IPR001460">
    <property type="entry name" value="PCN-bd_Tpept"/>
</dbReference>
<evidence type="ECO:0000256" key="8">
    <source>
        <dbReference type="ARBA" id="ARBA00049902"/>
    </source>
</evidence>
<evidence type="ECO:0000256" key="7">
    <source>
        <dbReference type="ARBA" id="ARBA00034000"/>
    </source>
</evidence>
<keyword evidence="5" id="KW-0378">Hydrolase</keyword>
<dbReference type="SUPFAM" id="SSF56601">
    <property type="entry name" value="beta-lactamase/transpeptidase-like"/>
    <property type="match status" value="1"/>
</dbReference>
<dbReference type="InterPro" id="IPR012338">
    <property type="entry name" value="Beta-lactam/transpept-like"/>
</dbReference>
<feature type="domain" description="Glycosyl transferase family 51" evidence="12">
    <location>
        <begin position="110"/>
        <end position="277"/>
    </location>
</feature>
<evidence type="ECO:0000259" key="12">
    <source>
        <dbReference type="Pfam" id="PF00912"/>
    </source>
</evidence>
<keyword evidence="4 13" id="KW-0808">Transferase</keyword>
<reference evidence="13 14" key="1">
    <citation type="submission" date="2024-06" db="EMBL/GenBank/DDBJ databases">
        <title>The Natural Products Discovery Center: Release of the First 8490 Sequenced Strains for Exploring Actinobacteria Biosynthetic Diversity.</title>
        <authorList>
            <person name="Kalkreuter E."/>
            <person name="Kautsar S.A."/>
            <person name="Yang D."/>
            <person name="Bader C.D."/>
            <person name="Teijaro C.N."/>
            <person name="Fluegel L."/>
            <person name="Davis C.M."/>
            <person name="Simpson J.R."/>
            <person name="Lauterbach L."/>
            <person name="Steele A.D."/>
            <person name="Gui C."/>
            <person name="Meng S."/>
            <person name="Li G."/>
            <person name="Viehrig K."/>
            <person name="Ye F."/>
            <person name="Su P."/>
            <person name="Kiefer A.F."/>
            <person name="Nichols A."/>
            <person name="Cepeda A.J."/>
            <person name="Yan W."/>
            <person name="Fan B."/>
            <person name="Jiang Y."/>
            <person name="Adhikari A."/>
            <person name="Zheng C.-J."/>
            <person name="Schuster L."/>
            <person name="Cowan T.M."/>
            <person name="Smanski M.J."/>
            <person name="Chevrette M.G."/>
            <person name="De Carvalho L.P.S."/>
            <person name="Shen B."/>
        </authorList>
    </citation>
    <scope>NUCLEOTIDE SEQUENCE [LARGE SCALE GENOMIC DNA]</scope>
    <source>
        <strain evidence="13 14">NPDC019708</strain>
    </source>
</reference>
<accession>A0ABV2X099</accession>
<dbReference type="Proteomes" id="UP001550628">
    <property type="component" value="Unassembled WGS sequence"/>
</dbReference>
<evidence type="ECO:0000256" key="2">
    <source>
        <dbReference type="ARBA" id="ARBA00022670"/>
    </source>
</evidence>
<dbReference type="RefSeq" id="WP_356958903.1">
    <property type="nucleotide sequence ID" value="NZ_JBEYBD010000020.1"/>
</dbReference>
<comment type="catalytic activity">
    <reaction evidence="8">
        <text>[GlcNAc-(1-&gt;4)-Mur2Ac(oyl-L-Ala-gamma-D-Glu-L-Lys-D-Ala-D-Ala)](n)-di-trans,octa-cis-undecaprenyl diphosphate + beta-D-GlcNAc-(1-&gt;4)-Mur2Ac(oyl-L-Ala-gamma-D-Glu-L-Lys-D-Ala-D-Ala)-di-trans,octa-cis-undecaprenyl diphosphate = [GlcNAc-(1-&gt;4)-Mur2Ac(oyl-L-Ala-gamma-D-Glu-L-Lys-D-Ala-D-Ala)](n+1)-di-trans,octa-cis-undecaprenyl diphosphate + di-trans,octa-cis-undecaprenyl diphosphate + H(+)</text>
        <dbReference type="Rhea" id="RHEA:23708"/>
        <dbReference type="Rhea" id="RHEA-COMP:9602"/>
        <dbReference type="Rhea" id="RHEA-COMP:9603"/>
        <dbReference type="ChEBI" id="CHEBI:15378"/>
        <dbReference type="ChEBI" id="CHEBI:58405"/>
        <dbReference type="ChEBI" id="CHEBI:60033"/>
        <dbReference type="ChEBI" id="CHEBI:78435"/>
        <dbReference type="EC" id="2.4.99.28"/>
    </reaction>
</comment>
<feature type="region of interest" description="Disordered" evidence="9">
    <location>
        <begin position="1"/>
        <end position="45"/>
    </location>
</feature>
<evidence type="ECO:0000259" key="11">
    <source>
        <dbReference type="Pfam" id="PF00905"/>
    </source>
</evidence>
<keyword evidence="10" id="KW-0472">Membrane</keyword>
<keyword evidence="10" id="KW-0812">Transmembrane</keyword>
<comment type="caution">
    <text evidence="13">The sequence shown here is derived from an EMBL/GenBank/DDBJ whole genome shotgun (WGS) entry which is preliminary data.</text>
</comment>